<proteinExistence type="inferred from homology"/>
<dbReference type="GO" id="GO:0004056">
    <property type="term" value="F:argininosuccinate lyase activity"/>
    <property type="evidence" value="ECO:0007669"/>
    <property type="project" value="InterPro"/>
</dbReference>
<dbReference type="EMBL" id="HBUF01067811">
    <property type="protein sequence ID" value="CAG6628296.1"/>
    <property type="molecule type" value="Transcribed_RNA"/>
</dbReference>
<dbReference type="GO" id="GO:0005829">
    <property type="term" value="C:cytosol"/>
    <property type="evidence" value="ECO:0007669"/>
    <property type="project" value="TreeGrafter"/>
</dbReference>
<dbReference type="PRINTS" id="PR00145">
    <property type="entry name" value="ARGSUCLYASE"/>
</dbReference>
<dbReference type="SUPFAM" id="SSF48557">
    <property type="entry name" value="L-aspartase-like"/>
    <property type="match status" value="1"/>
</dbReference>
<evidence type="ECO:0000256" key="1">
    <source>
        <dbReference type="ARBA" id="ARBA00010755"/>
    </source>
</evidence>
<dbReference type="EMBL" id="HBUF01216035">
    <property type="protein sequence ID" value="CAG6667244.1"/>
    <property type="molecule type" value="Transcribed_RNA"/>
</dbReference>
<dbReference type="EMBL" id="HBUF01216036">
    <property type="protein sequence ID" value="CAG6667245.1"/>
    <property type="molecule type" value="Transcribed_RNA"/>
</dbReference>
<dbReference type="EMBL" id="HBUF01067812">
    <property type="protein sequence ID" value="CAG6628297.1"/>
    <property type="molecule type" value="Transcribed_RNA"/>
</dbReference>
<organism evidence="4">
    <name type="scientific">Cacopsylla melanoneura</name>
    <dbReference type="NCBI Taxonomy" id="428564"/>
    <lineage>
        <taxon>Eukaryota</taxon>
        <taxon>Metazoa</taxon>
        <taxon>Ecdysozoa</taxon>
        <taxon>Arthropoda</taxon>
        <taxon>Hexapoda</taxon>
        <taxon>Insecta</taxon>
        <taxon>Pterygota</taxon>
        <taxon>Neoptera</taxon>
        <taxon>Paraneoptera</taxon>
        <taxon>Hemiptera</taxon>
        <taxon>Sternorrhyncha</taxon>
        <taxon>Psylloidea</taxon>
        <taxon>Psyllidae</taxon>
        <taxon>Psyllinae</taxon>
        <taxon>Cacopsylla</taxon>
    </lineage>
</organism>
<dbReference type="InterPro" id="IPR008948">
    <property type="entry name" value="L-Aspartase-like"/>
</dbReference>
<dbReference type="EMBL" id="HBUF01067809">
    <property type="protein sequence ID" value="CAG6628294.1"/>
    <property type="molecule type" value="Transcribed_RNA"/>
</dbReference>
<comment type="similarity">
    <text evidence="1">Belongs to the lyase 1 family. Argininosuccinate lyase subfamily.</text>
</comment>
<feature type="domain" description="Fumarate lyase N-terminal" evidence="2">
    <location>
        <begin position="19"/>
        <end position="309"/>
    </location>
</feature>
<dbReference type="PANTHER" id="PTHR43814">
    <property type="entry name" value="ARGININOSUCCINATE LYASE"/>
    <property type="match status" value="1"/>
</dbReference>
<dbReference type="Gene3D" id="1.10.40.30">
    <property type="entry name" value="Fumarase/aspartase (C-terminal domain)"/>
    <property type="match status" value="1"/>
</dbReference>
<evidence type="ECO:0000259" key="2">
    <source>
        <dbReference type="Pfam" id="PF00206"/>
    </source>
</evidence>
<dbReference type="CDD" id="cd01359">
    <property type="entry name" value="Argininosuccinate_lyase"/>
    <property type="match status" value="1"/>
</dbReference>
<dbReference type="FunFam" id="1.10.275.10:FF:000002">
    <property type="entry name" value="Argininosuccinate lyase"/>
    <property type="match status" value="1"/>
</dbReference>
<dbReference type="FunFam" id="1.10.40.30:FF:000001">
    <property type="entry name" value="Argininosuccinate lyase"/>
    <property type="match status" value="1"/>
</dbReference>
<dbReference type="PANTHER" id="PTHR43814:SF1">
    <property type="entry name" value="ARGININOSUCCINATE LYASE"/>
    <property type="match status" value="1"/>
</dbReference>
<dbReference type="InterPro" id="IPR029419">
    <property type="entry name" value="Arg_succ_lyase_C"/>
</dbReference>
<reference evidence="4" key="1">
    <citation type="submission" date="2021-05" db="EMBL/GenBank/DDBJ databases">
        <authorList>
            <person name="Alioto T."/>
            <person name="Alioto T."/>
            <person name="Gomez Garrido J."/>
        </authorList>
    </citation>
    <scope>NUCLEOTIDE SEQUENCE</scope>
</reference>
<dbReference type="InterPro" id="IPR020557">
    <property type="entry name" value="Fumarate_lyase_CS"/>
</dbReference>
<accession>A0A8D8Z1J1</accession>
<dbReference type="InterPro" id="IPR024083">
    <property type="entry name" value="Fumarase/histidase_N"/>
</dbReference>
<evidence type="ECO:0000259" key="3">
    <source>
        <dbReference type="Pfam" id="PF14698"/>
    </source>
</evidence>
<feature type="domain" description="Argininosuccinate lyase C-terminal" evidence="3">
    <location>
        <begin position="376"/>
        <end position="441"/>
    </location>
</feature>
<name>A0A8D8Z1J1_9HEMI</name>
<sequence>MSENIATEIMNMKLWKGCFKQNLNKFVEQFTESITVDRRLYKEDIEGSIAHVTMLHSCGLVKEEEKEIIIKTLQEIQVDIEQNRIELKTELEDIHMNIESELIKRIGDTGRKLHTGRSRNDQIVTDLRMYTRKHIDVIIELLLTIMKHLANLSEKHAKTIMPGFTHFQIAQPISLGHYLLAYACMFQRDINRLIDCRKRVNINPLGSAALAGTTHHINRYLTSKLLHFDEPSENCLDSISDRDFVIEFISTCCLIVMHLSRISEEFIIFMNPQFNFLSLPESFLTGSSIMPQKKNPDVLELIRGKTGRIYANLINILTTMKCQTLAYNRDLQEDKLPLFDTVDNIIMCLVAFGKLIEKSIFNEQEMYQTAIKGFGLSTDVVDYLVKKGLPFRTSHEIVGSMIKYCNDKHKTFSDLTLTELKTFHNFISDDIIDILCIENSLKFKNHVGGTSPDQVKISVQTFRLYIQKITNKLEFKFSD</sequence>
<keyword evidence="4" id="KW-0456">Lyase</keyword>
<dbReference type="Pfam" id="PF00206">
    <property type="entry name" value="Lyase_1"/>
    <property type="match status" value="1"/>
</dbReference>
<dbReference type="NCBIfam" id="TIGR00838">
    <property type="entry name" value="argH"/>
    <property type="match status" value="1"/>
</dbReference>
<dbReference type="GO" id="GO:0042450">
    <property type="term" value="P:L-arginine biosynthetic process via ornithine"/>
    <property type="evidence" value="ECO:0007669"/>
    <property type="project" value="InterPro"/>
</dbReference>
<dbReference type="Gene3D" id="1.10.275.10">
    <property type="entry name" value="Fumarase/aspartase (N-terminal domain)"/>
    <property type="match status" value="1"/>
</dbReference>
<dbReference type="EMBL" id="HBUF01411312">
    <property type="protein sequence ID" value="CAG6739100.1"/>
    <property type="molecule type" value="Transcribed_RNA"/>
</dbReference>
<evidence type="ECO:0000313" key="4">
    <source>
        <dbReference type="EMBL" id="CAG6739098.1"/>
    </source>
</evidence>
<dbReference type="FunFam" id="1.20.200.10:FF:000015">
    <property type="entry name" value="argininosuccinate lyase isoform X2"/>
    <property type="match status" value="1"/>
</dbReference>
<dbReference type="AlphaFoldDB" id="A0A8D8Z1J1"/>
<dbReference type="EMBL" id="HBUF01411310">
    <property type="protein sequence ID" value="CAG6739098.1"/>
    <property type="molecule type" value="Transcribed_RNA"/>
</dbReference>
<dbReference type="EMBL" id="HBUF01067810">
    <property type="protein sequence ID" value="CAG6628295.1"/>
    <property type="molecule type" value="Transcribed_RNA"/>
</dbReference>
<protein>
    <submittedName>
        <fullName evidence="4">Argininosuccinate lyase</fullName>
    </submittedName>
</protein>
<dbReference type="InterPro" id="IPR000362">
    <property type="entry name" value="Fumarate_lyase_fam"/>
</dbReference>
<dbReference type="Gene3D" id="1.20.200.10">
    <property type="entry name" value="Fumarase/aspartase (Central domain)"/>
    <property type="match status" value="1"/>
</dbReference>
<dbReference type="InterPro" id="IPR022761">
    <property type="entry name" value="Fumarate_lyase_N"/>
</dbReference>
<dbReference type="PRINTS" id="PR00149">
    <property type="entry name" value="FUMRATELYASE"/>
</dbReference>
<dbReference type="HAMAP" id="MF_00006">
    <property type="entry name" value="Arg_succ_lyase"/>
    <property type="match status" value="1"/>
</dbReference>
<dbReference type="PROSITE" id="PS00163">
    <property type="entry name" value="FUMARATE_LYASES"/>
    <property type="match status" value="1"/>
</dbReference>
<dbReference type="InterPro" id="IPR009049">
    <property type="entry name" value="Argininosuccinate_lyase"/>
</dbReference>
<dbReference type="Pfam" id="PF14698">
    <property type="entry name" value="ASL_C2"/>
    <property type="match status" value="1"/>
</dbReference>